<dbReference type="AlphaFoldDB" id="A0AAV3QTL9"/>
<dbReference type="EMBL" id="BAABME010005714">
    <property type="protein sequence ID" value="GAA0166408.1"/>
    <property type="molecule type" value="Genomic_DNA"/>
</dbReference>
<keyword evidence="2" id="KW-1185">Reference proteome</keyword>
<sequence length="180" mass="21207">MSFKDRLDAVPLPKGFVLPQFTQFGRSGDLIKHLQGFLAKMTITSNNPDICKVRMRRAPDRRDKNCYCEYHREHGHDTNECRIFKSEIEKLIKKGYLKEFVDRDNQRELTRQNHQSPNYDNRLRVKNEPLQAPLLAGPIDTIVGGIGWWRLTQFSEELRKKRSILYSRANWGKKSTNKLF</sequence>
<evidence type="ECO:0000313" key="2">
    <source>
        <dbReference type="Proteomes" id="UP001454036"/>
    </source>
</evidence>
<accession>A0AAV3QTL9</accession>
<protein>
    <submittedName>
        <fullName evidence="1">Uncharacterized protein</fullName>
    </submittedName>
</protein>
<proteinExistence type="predicted"/>
<name>A0AAV3QTL9_LITER</name>
<dbReference type="Proteomes" id="UP001454036">
    <property type="component" value="Unassembled WGS sequence"/>
</dbReference>
<organism evidence="1 2">
    <name type="scientific">Lithospermum erythrorhizon</name>
    <name type="common">Purple gromwell</name>
    <name type="synonym">Lithospermum officinale var. erythrorhizon</name>
    <dbReference type="NCBI Taxonomy" id="34254"/>
    <lineage>
        <taxon>Eukaryota</taxon>
        <taxon>Viridiplantae</taxon>
        <taxon>Streptophyta</taxon>
        <taxon>Embryophyta</taxon>
        <taxon>Tracheophyta</taxon>
        <taxon>Spermatophyta</taxon>
        <taxon>Magnoliopsida</taxon>
        <taxon>eudicotyledons</taxon>
        <taxon>Gunneridae</taxon>
        <taxon>Pentapetalae</taxon>
        <taxon>asterids</taxon>
        <taxon>lamiids</taxon>
        <taxon>Boraginales</taxon>
        <taxon>Boraginaceae</taxon>
        <taxon>Boraginoideae</taxon>
        <taxon>Lithospermeae</taxon>
        <taxon>Lithospermum</taxon>
    </lineage>
</organism>
<reference evidence="1 2" key="1">
    <citation type="submission" date="2024-01" db="EMBL/GenBank/DDBJ databases">
        <title>The complete chloroplast genome sequence of Lithospermum erythrorhizon: insights into the phylogenetic relationship among Boraginaceae species and the maternal lineages of purple gromwells.</title>
        <authorList>
            <person name="Okada T."/>
            <person name="Watanabe K."/>
        </authorList>
    </citation>
    <scope>NUCLEOTIDE SEQUENCE [LARGE SCALE GENOMIC DNA]</scope>
</reference>
<comment type="caution">
    <text evidence="1">The sequence shown here is derived from an EMBL/GenBank/DDBJ whole genome shotgun (WGS) entry which is preliminary data.</text>
</comment>
<evidence type="ECO:0000313" key="1">
    <source>
        <dbReference type="EMBL" id="GAA0166408.1"/>
    </source>
</evidence>
<gene>
    <name evidence="1" type="ORF">LIER_21565</name>
</gene>